<evidence type="ECO:0008006" key="3">
    <source>
        <dbReference type="Google" id="ProtNLM"/>
    </source>
</evidence>
<dbReference type="VEuPathDB" id="FungiDB:BTJ68_12007"/>
<accession>A0A3M6WEP2</accession>
<protein>
    <recommendedName>
        <fullName evidence="3">Transcriptional regulator</fullName>
    </recommendedName>
</protein>
<dbReference type="Proteomes" id="UP000281245">
    <property type="component" value="Unassembled WGS sequence"/>
</dbReference>
<comment type="caution">
    <text evidence="1">The sequence shown here is derived from an EMBL/GenBank/DDBJ whole genome shotgun (WGS) entry which is preliminary data.</text>
</comment>
<dbReference type="OrthoDB" id="2101473at2759"/>
<dbReference type="Pfam" id="PF04299">
    <property type="entry name" value="FMN_bind_2"/>
    <property type="match status" value="1"/>
</dbReference>
<reference evidence="1 2" key="1">
    <citation type="journal article" date="2018" name="BMC Genomics">
        <title>Genomic evidence for intraspecific hybridization in a clonal and extremely halotolerant yeast.</title>
        <authorList>
            <person name="Gostincar C."/>
            <person name="Stajich J.E."/>
            <person name="Zupancic J."/>
            <person name="Zalar P."/>
            <person name="Gunde-Cimerman N."/>
        </authorList>
    </citation>
    <scope>NUCLEOTIDE SEQUENCE [LARGE SCALE GENOMIC DNA]</scope>
    <source>
        <strain evidence="1 2">EXF-6656</strain>
    </source>
</reference>
<dbReference type="SUPFAM" id="SSF50475">
    <property type="entry name" value="FMN-binding split barrel"/>
    <property type="match status" value="1"/>
</dbReference>
<dbReference type="Gene3D" id="2.30.110.10">
    <property type="entry name" value="Electron Transport, Fmn-binding Protein, Chain A"/>
    <property type="match status" value="1"/>
</dbReference>
<proteinExistence type="predicted"/>
<dbReference type="InterPro" id="IPR012349">
    <property type="entry name" value="Split_barrel_FMN-bd"/>
</dbReference>
<gene>
    <name evidence="1" type="ORF">D0869_10210</name>
</gene>
<evidence type="ECO:0000313" key="2">
    <source>
        <dbReference type="Proteomes" id="UP000281245"/>
    </source>
</evidence>
<sequence length="285" mass="32140">MQRRLSMQYLLPHFLHPPIPQYTTMYLRAIHAEESIPLLRDFIVKNPLGILTTAIASRGENQERSFIQSSHIPWVLDVKDPSDQNALPTLRGHIARQNPQAKSIIDEARATGSPKQVAEGYTLKDEVLILFNGLAHHYVTPKFYGKTKPETGKVVPTWNYSAVEAYGRATVWVDHAAKETTSFLQRQIRDLTDRAEHDIMGYEKTWKVDDAPEKYIEIMSKNIIGIEVEVTRLGGKSKMSQEMSEGDIRHVVDGFRGLETDVGDEMAATIDGKLTQPLSKQKGTT</sequence>
<dbReference type="EMBL" id="QWIJ01001018">
    <property type="protein sequence ID" value="RMX77012.1"/>
    <property type="molecule type" value="Genomic_DNA"/>
</dbReference>
<dbReference type="AlphaFoldDB" id="A0A3M6WEP2"/>
<organism evidence="1 2">
    <name type="scientific">Hortaea werneckii</name>
    <name type="common">Black yeast</name>
    <name type="synonym">Cladosporium werneckii</name>
    <dbReference type="NCBI Taxonomy" id="91943"/>
    <lineage>
        <taxon>Eukaryota</taxon>
        <taxon>Fungi</taxon>
        <taxon>Dikarya</taxon>
        <taxon>Ascomycota</taxon>
        <taxon>Pezizomycotina</taxon>
        <taxon>Dothideomycetes</taxon>
        <taxon>Dothideomycetidae</taxon>
        <taxon>Mycosphaerellales</taxon>
        <taxon>Teratosphaeriaceae</taxon>
        <taxon>Hortaea</taxon>
    </lineage>
</organism>
<dbReference type="InterPro" id="IPR007396">
    <property type="entry name" value="TR_PAI2-type"/>
</dbReference>
<dbReference type="PANTHER" id="PTHR35802">
    <property type="entry name" value="PROTEASE SYNTHASE AND SPORULATION PROTEIN PAI 2"/>
    <property type="match status" value="1"/>
</dbReference>
<evidence type="ECO:0000313" key="1">
    <source>
        <dbReference type="EMBL" id="RMX77012.1"/>
    </source>
</evidence>
<dbReference type="PANTHER" id="PTHR35802:SF1">
    <property type="entry name" value="PROTEASE SYNTHASE AND SPORULATION PROTEIN PAI 2"/>
    <property type="match status" value="1"/>
</dbReference>
<name>A0A3M6WEP2_HORWE</name>